<keyword evidence="4" id="KW-1185">Reference proteome</keyword>
<protein>
    <submittedName>
        <fullName evidence="3">Esterase</fullName>
    </submittedName>
</protein>
<dbReference type="GO" id="GO:0016787">
    <property type="term" value="F:hydrolase activity"/>
    <property type="evidence" value="ECO:0007669"/>
    <property type="project" value="UniProtKB-KW"/>
</dbReference>
<dbReference type="InterPro" id="IPR013094">
    <property type="entry name" value="AB_hydrolase_3"/>
</dbReference>
<dbReference type="PANTHER" id="PTHR48081">
    <property type="entry name" value="AB HYDROLASE SUPERFAMILY PROTEIN C4A8.06C"/>
    <property type="match status" value="1"/>
</dbReference>
<sequence length="306" mass="31993">MVDSARAQPYVSFTDPLKARRNFARACKLSRALLRGAPDPVGVEVVDTSFPVPGADVGLRVYRPAAAPTPPGVLVYFHGGAFVAGDLDSEHHRCLGFAAAGVAVVSVDYRRPPEHPFPVPGEDCYAAVEWVAGAAAGLGFAPERIAVGGSSAGATLAAAVALMARDRGGPELALQVLLYPALDDRLVSGSMRRYPETSSWKVADSALMWRHYLGDSPEAATSEYAVPARRADFTGVAPAYVLAAEVDALRDEAVDYAVGLSRDGVPVELHHVAGAFHGFDAAVPTAGVSARSLASQAAALRHALLR</sequence>
<dbReference type="Proteomes" id="UP000218505">
    <property type="component" value="Chromosome"/>
</dbReference>
<dbReference type="Pfam" id="PF07859">
    <property type="entry name" value="Abhydrolase_3"/>
    <property type="match status" value="1"/>
</dbReference>
<keyword evidence="1" id="KW-0378">Hydrolase</keyword>
<dbReference type="InterPro" id="IPR029058">
    <property type="entry name" value="AB_hydrolase_fold"/>
</dbReference>
<evidence type="ECO:0000256" key="1">
    <source>
        <dbReference type="ARBA" id="ARBA00022801"/>
    </source>
</evidence>
<evidence type="ECO:0000313" key="3">
    <source>
        <dbReference type="EMBL" id="ATE58336.1"/>
    </source>
</evidence>
<evidence type="ECO:0000313" key="4">
    <source>
        <dbReference type="Proteomes" id="UP000218505"/>
    </source>
</evidence>
<dbReference type="Gene3D" id="3.40.50.1820">
    <property type="entry name" value="alpha/beta hydrolase"/>
    <property type="match status" value="1"/>
</dbReference>
<dbReference type="SUPFAM" id="SSF53474">
    <property type="entry name" value="alpha/beta-Hydrolases"/>
    <property type="match status" value="1"/>
</dbReference>
<name>A0A290ZH56_9PSEU</name>
<reference evidence="3" key="1">
    <citation type="submission" date="2017-09" db="EMBL/GenBank/DDBJ databases">
        <title>Complete Genome Sequence of ansamitocin-producing Bacterium Actinosynnema pretiosum X47.</title>
        <authorList>
            <person name="Cao G."/>
            <person name="Zong G."/>
            <person name="Zhong C."/>
            <person name="Fu J."/>
        </authorList>
    </citation>
    <scope>NUCLEOTIDE SEQUENCE [LARGE SCALE GENOMIC DNA]</scope>
    <source>
        <strain evidence="3">X47</strain>
    </source>
</reference>
<gene>
    <name evidence="3" type="ORF">CNX65_23215</name>
</gene>
<dbReference type="AlphaFoldDB" id="A0A290ZH56"/>
<proteinExistence type="predicted"/>
<dbReference type="InterPro" id="IPR050300">
    <property type="entry name" value="GDXG_lipolytic_enzyme"/>
</dbReference>
<dbReference type="PANTHER" id="PTHR48081:SF8">
    <property type="entry name" value="ALPHA_BETA HYDROLASE FOLD-3 DOMAIN-CONTAINING PROTEIN-RELATED"/>
    <property type="match status" value="1"/>
</dbReference>
<feature type="domain" description="Alpha/beta hydrolase fold-3" evidence="2">
    <location>
        <begin position="74"/>
        <end position="279"/>
    </location>
</feature>
<dbReference type="KEGG" id="apre:CNX65_23215"/>
<accession>A0A290ZH56</accession>
<dbReference type="EMBL" id="CP023445">
    <property type="protein sequence ID" value="ATE58336.1"/>
    <property type="molecule type" value="Genomic_DNA"/>
</dbReference>
<organism evidence="3 4">
    <name type="scientific">Actinosynnema pretiosum</name>
    <dbReference type="NCBI Taxonomy" id="42197"/>
    <lineage>
        <taxon>Bacteria</taxon>
        <taxon>Bacillati</taxon>
        <taxon>Actinomycetota</taxon>
        <taxon>Actinomycetes</taxon>
        <taxon>Pseudonocardiales</taxon>
        <taxon>Pseudonocardiaceae</taxon>
        <taxon>Actinosynnema</taxon>
    </lineage>
</organism>
<evidence type="ECO:0000259" key="2">
    <source>
        <dbReference type="Pfam" id="PF07859"/>
    </source>
</evidence>